<comment type="caution">
    <text evidence="1">The sequence shown here is derived from an EMBL/GenBank/DDBJ whole genome shotgun (WGS) entry which is preliminary data.</text>
</comment>
<reference evidence="1" key="1">
    <citation type="journal article" date="2020" name="mSystems">
        <title>Genome- and Community-Level Interaction Insights into Carbon Utilization and Element Cycling Functions of Hydrothermarchaeota in Hydrothermal Sediment.</title>
        <authorList>
            <person name="Zhou Z."/>
            <person name="Liu Y."/>
            <person name="Xu W."/>
            <person name="Pan J."/>
            <person name="Luo Z.H."/>
            <person name="Li M."/>
        </authorList>
    </citation>
    <scope>NUCLEOTIDE SEQUENCE [LARGE SCALE GENOMIC DNA]</scope>
    <source>
        <strain evidence="1">HyVt-102</strain>
    </source>
</reference>
<protein>
    <recommendedName>
        <fullName evidence="2">DUF3996 domain-containing protein</fullName>
    </recommendedName>
</protein>
<accession>A0A7C0VBY4</accession>
<organism evidence="1">
    <name type="scientific">candidate division WOR-3 bacterium</name>
    <dbReference type="NCBI Taxonomy" id="2052148"/>
    <lineage>
        <taxon>Bacteria</taxon>
        <taxon>Bacteria division WOR-3</taxon>
    </lineage>
</organism>
<proteinExistence type="predicted"/>
<evidence type="ECO:0000313" key="1">
    <source>
        <dbReference type="EMBL" id="HDI83189.1"/>
    </source>
</evidence>
<name>A0A7C0VBY4_UNCW3</name>
<dbReference type="AlphaFoldDB" id="A0A7C0VBY4"/>
<gene>
    <name evidence="1" type="ORF">ENF18_05310</name>
</gene>
<sequence>MMRKFFVIILLLSLPVFMGQARFGLVLGDPTGIDFYLPQGQKAAIDIQAGFSYYWIGYWRLSAGYTMDVAEFDLGSDLPKITAYGRGALAGELGIFSYYERIKAGVEARIGFKFIYNNKYEIFMESGPCIWLITSPYFDWGGVLGIRLYK</sequence>
<evidence type="ECO:0008006" key="2">
    <source>
        <dbReference type="Google" id="ProtNLM"/>
    </source>
</evidence>
<dbReference type="Proteomes" id="UP000885847">
    <property type="component" value="Unassembled WGS sequence"/>
</dbReference>
<dbReference type="EMBL" id="DQWE01000253">
    <property type="protein sequence ID" value="HDI83189.1"/>
    <property type="molecule type" value="Genomic_DNA"/>
</dbReference>